<dbReference type="RefSeq" id="WP_306683298.1">
    <property type="nucleotide sequence ID" value="NZ_CP132914.1"/>
</dbReference>
<dbReference type="InterPro" id="IPR015853">
    <property type="entry name" value="ABC_transpr_FbpC"/>
</dbReference>
<dbReference type="InterPro" id="IPR003593">
    <property type="entry name" value="AAA+_ATPase"/>
</dbReference>
<evidence type="ECO:0000256" key="6">
    <source>
        <dbReference type="ARBA" id="ARBA00023004"/>
    </source>
</evidence>
<dbReference type="GO" id="GO:0016887">
    <property type="term" value="F:ATP hydrolysis activity"/>
    <property type="evidence" value="ECO:0007669"/>
    <property type="project" value="InterPro"/>
</dbReference>
<evidence type="ECO:0000256" key="5">
    <source>
        <dbReference type="ARBA" id="ARBA00022840"/>
    </source>
</evidence>
<keyword evidence="2" id="KW-1003">Cell membrane</keyword>
<dbReference type="InterPro" id="IPR017871">
    <property type="entry name" value="ABC_transporter-like_CS"/>
</dbReference>
<dbReference type="Gene3D" id="3.40.50.300">
    <property type="entry name" value="P-loop containing nucleotide triphosphate hydrolases"/>
    <property type="match status" value="1"/>
</dbReference>
<feature type="domain" description="ABC transporter" evidence="9">
    <location>
        <begin position="5"/>
        <end position="237"/>
    </location>
</feature>
<dbReference type="PANTHER" id="PTHR42781">
    <property type="entry name" value="SPERMIDINE/PUTRESCINE IMPORT ATP-BINDING PROTEIN POTA"/>
    <property type="match status" value="1"/>
</dbReference>
<keyword evidence="6" id="KW-0408">Iron</keyword>
<keyword evidence="3" id="KW-0410">Iron transport</keyword>
<reference evidence="10" key="1">
    <citation type="submission" date="2023-08" db="EMBL/GenBank/DDBJ databases">
        <title>Complete genome sequence of Shewanella oncorhynchi Z-P2, a siderophore putrebactin-producing bacterium.</title>
        <authorList>
            <person name="Zhang Y."/>
        </authorList>
    </citation>
    <scope>NUCLEOTIDE SEQUENCE</scope>
    <source>
        <strain evidence="10">Z-P2</strain>
    </source>
</reference>
<dbReference type="SUPFAM" id="SSF52540">
    <property type="entry name" value="P-loop containing nucleoside triphosphate hydrolases"/>
    <property type="match status" value="1"/>
</dbReference>
<evidence type="ECO:0000256" key="2">
    <source>
        <dbReference type="ARBA" id="ARBA00022475"/>
    </source>
</evidence>
<keyword evidence="7" id="KW-0406">Ion transport</keyword>
<dbReference type="Pfam" id="PF00005">
    <property type="entry name" value="ABC_tran"/>
    <property type="match status" value="1"/>
</dbReference>
<dbReference type="GeneID" id="301341242"/>
<gene>
    <name evidence="10" type="ORF">RA178_18625</name>
</gene>
<dbReference type="InterPro" id="IPR027417">
    <property type="entry name" value="P-loop_NTPase"/>
</dbReference>
<evidence type="ECO:0000256" key="8">
    <source>
        <dbReference type="ARBA" id="ARBA00023136"/>
    </source>
</evidence>
<dbReference type="InterPro" id="IPR003439">
    <property type="entry name" value="ABC_transporter-like_ATP-bd"/>
</dbReference>
<dbReference type="FunFam" id="3.40.50.300:FF:002730">
    <property type="entry name" value="Iron(III) ABC transporter, ATP-binding protein"/>
    <property type="match status" value="1"/>
</dbReference>
<organism evidence="10">
    <name type="scientific">Shewanella oncorhynchi</name>
    <dbReference type="NCBI Taxonomy" id="2726434"/>
    <lineage>
        <taxon>Bacteria</taxon>
        <taxon>Pseudomonadati</taxon>
        <taxon>Pseudomonadota</taxon>
        <taxon>Gammaproteobacteria</taxon>
        <taxon>Alteromonadales</taxon>
        <taxon>Shewanellaceae</taxon>
        <taxon>Shewanella</taxon>
    </lineage>
</organism>
<evidence type="ECO:0000256" key="3">
    <source>
        <dbReference type="ARBA" id="ARBA00022496"/>
    </source>
</evidence>
<dbReference type="InterPro" id="IPR050093">
    <property type="entry name" value="ABC_SmlMolc_Importer"/>
</dbReference>
<dbReference type="KEGG" id="sog:RA178_18625"/>
<sequence>MTSTLKLKQIHSDYQGQQVLKGLSLTLAQGEILALLGPSGCGKTTLLRAVAGLQAISQGEIQINGRIVSGDSQFVPSEQRGIGMIFQDYALFPHLTVAENILFGVARLSGAERQARLDEMLALVKLEGLAQRYPHELSGGQQQRVSIARALAYEPQLLLLDEPFSNIDAQVRYEMMAEIRSILKQRNVSAVFVTHSKDEAFVFADTLAIFNQGIIVQHGSAEALYAAPNSRYVADFLGSGNYLPAAVFDGHSVVTPIGHLTSLTPLNLPSEFSGTVFLRPQQLTLSADEQGVGTITERRFLGAFCHYWVKIEAASHAYYVEVRSQMMQLSIGQKVGVTTEPHSLVLFESSAYSNCGGPI</sequence>
<dbReference type="EMBL" id="CP132914">
    <property type="protein sequence ID" value="WMB72410.1"/>
    <property type="molecule type" value="Genomic_DNA"/>
</dbReference>
<dbReference type="InterPro" id="IPR008995">
    <property type="entry name" value="Mo/tungstate-bd_C_term_dom"/>
</dbReference>
<dbReference type="GO" id="GO:0043190">
    <property type="term" value="C:ATP-binding cassette (ABC) transporter complex"/>
    <property type="evidence" value="ECO:0007669"/>
    <property type="project" value="InterPro"/>
</dbReference>
<dbReference type="GO" id="GO:0015408">
    <property type="term" value="F:ABC-type ferric iron transporter activity"/>
    <property type="evidence" value="ECO:0007669"/>
    <property type="project" value="InterPro"/>
</dbReference>
<dbReference type="Proteomes" id="UP001236800">
    <property type="component" value="Chromosome"/>
</dbReference>
<dbReference type="InterPro" id="IPR013611">
    <property type="entry name" value="Transp-assoc_OB_typ2"/>
</dbReference>
<evidence type="ECO:0000256" key="1">
    <source>
        <dbReference type="ARBA" id="ARBA00022448"/>
    </source>
</evidence>
<dbReference type="SUPFAM" id="SSF50331">
    <property type="entry name" value="MOP-like"/>
    <property type="match status" value="1"/>
</dbReference>
<keyword evidence="1" id="KW-0813">Transport</keyword>
<dbReference type="AlphaFoldDB" id="A0AA50KCE1"/>
<evidence type="ECO:0000259" key="9">
    <source>
        <dbReference type="PROSITE" id="PS50893"/>
    </source>
</evidence>
<accession>A0AA50KCE1</accession>
<dbReference type="PROSITE" id="PS50893">
    <property type="entry name" value="ABC_TRANSPORTER_2"/>
    <property type="match status" value="1"/>
</dbReference>
<keyword evidence="8" id="KW-0472">Membrane</keyword>
<evidence type="ECO:0000256" key="4">
    <source>
        <dbReference type="ARBA" id="ARBA00022741"/>
    </source>
</evidence>
<dbReference type="Pfam" id="PF08402">
    <property type="entry name" value="TOBE_2"/>
    <property type="match status" value="1"/>
</dbReference>
<dbReference type="SMART" id="SM00382">
    <property type="entry name" value="AAA"/>
    <property type="match status" value="1"/>
</dbReference>
<protein>
    <submittedName>
        <fullName evidence="10">ABC transporter ATP-binding protein</fullName>
    </submittedName>
</protein>
<dbReference type="PANTHER" id="PTHR42781:SF4">
    <property type="entry name" value="SPERMIDINE_PUTRESCINE IMPORT ATP-BINDING PROTEIN POTA"/>
    <property type="match status" value="1"/>
</dbReference>
<dbReference type="PROSITE" id="PS00211">
    <property type="entry name" value="ABC_TRANSPORTER_1"/>
    <property type="match status" value="1"/>
</dbReference>
<evidence type="ECO:0000313" key="10">
    <source>
        <dbReference type="EMBL" id="WMB72410.1"/>
    </source>
</evidence>
<dbReference type="CDD" id="cd03259">
    <property type="entry name" value="ABC_Carb_Solutes_like"/>
    <property type="match status" value="1"/>
</dbReference>
<keyword evidence="5 10" id="KW-0067">ATP-binding</keyword>
<keyword evidence="4" id="KW-0547">Nucleotide-binding</keyword>
<proteinExistence type="predicted"/>
<name>A0AA50KCE1_9GAMM</name>
<evidence type="ECO:0000256" key="7">
    <source>
        <dbReference type="ARBA" id="ARBA00023065"/>
    </source>
</evidence>
<dbReference type="GO" id="GO:0005524">
    <property type="term" value="F:ATP binding"/>
    <property type="evidence" value="ECO:0007669"/>
    <property type="project" value="UniProtKB-KW"/>
</dbReference>